<feature type="domain" description="Cathepsin propeptide inhibitor" evidence="2">
    <location>
        <begin position="28"/>
        <end position="84"/>
    </location>
</feature>
<keyword evidence="1" id="KW-0732">Signal</keyword>
<proteinExistence type="predicted"/>
<accession>A0A7R9L2H5</accession>
<keyword evidence="4" id="KW-1185">Reference proteome</keyword>
<feature type="non-terminal residue" evidence="3">
    <location>
        <position position="84"/>
    </location>
</feature>
<evidence type="ECO:0000256" key="1">
    <source>
        <dbReference type="SAM" id="SignalP"/>
    </source>
</evidence>
<dbReference type="SMART" id="SM00848">
    <property type="entry name" value="Inhibitor_I29"/>
    <property type="match status" value="1"/>
</dbReference>
<gene>
    <name evidence="3" type="ORF">OSB1V03_LOCUS14159</name>
</gene>
<dbReference type="SUPFAM" id="SSF54001">
    <property type="entry name" value="Cysteine proteinases"/>
    <property type="match status" value="1"/>
</dbReference>
<reference evidence="3" key="1">
    <citation type="submission" date="2020-11" db="EMBL/GenBank/DDBJ databases">
        <authorList>
            <person name="Tran Van P."/>
        </authorList>
    </citation>
    <scope>NUCLEOTIDE SEQUENCE</scope>
</reference>
<sequence>MIALLAITLLVASAAAVPVQQSEIETEWMAFKLKFRNGGAFGNDEMRRDIFESTYRYVVAHNAEADQGLHTYRVGINQFADMTD</sequence>
<dbReference type="EMBL" id="OC867880">
    <property type="protein sequence ID" value="CAD7633763.1"/>
    <property type="molecule type" value="Genomic_DNA"/>
</dbReference>
<feature type="chain" id="PRO_5035591943" description="Cathepsin propeptide inhibitor domain-containing protein" evidence="1">
    <location>
        <begin position="17"/>
        <end position="84"/>
    </location>
</feature>
<dbReference type="Pfam" id="PF08246">
    <property type="entry name" value="Inhibitor_I29"/>
    <property type="match status" value="1"/>
</dbReference>
<dbReference type="InterPro" id="IPR013201">
    <property type="entry name" value="Prot_inhib_I29"/>
</dbReference>
<dbReference type="InterPro" id="IPR038765">
    <property type="entry name" value="Papain-like_cys_pep_sf"/>
</dbReference>
<evidence type="ECO:0000313" key="4">
    <source>
        <dbReference type="Proteomes" id="UP000759131"/>
    </source>
</evidence>
<protein>
    <recommendedName>
        <fullName evidence="2">Cathepsin propeptide inhibitor domain-containing protein</fullName>
    </recommendedName>
</protein>
<feature type="signal peptide" evidence="1">
    <location>
        <begin position="1"/>
        <end position="16"/>
    </location>
</feature>
<evidence type="ECO:0000313" key="3">
    <source>
        <dbReference type="EMBL" id="CAD7633763.1"/>
    </source>
</evidence>
<dbReference type="EMBL" id="CAJPIZ010013305">
    <property type="protein sequence ID" value="CAG2114193.1"/>
    <property type="molecule type" value="Genomic_DNA"/>
</dbReference>
<organism evidence="3">
    <name type="scientific">Medioppia subpectinata</name>
    <dbReference type="NCBI Taxonomy" id="1979941"/>
    <lineage>
        <taxon>Eukaryota</taxon>
        <taxon>Metazoa</taxon>
        <taxon>Ecdysozoa</taxon>
        <taxon>Arthropoda</taxon>
        <taxon>Chelicerata</taxon>
        <taxon>Arachnida</taxon>
        <taxon>Acari</taxon>
        <taxon>Acariformes</taxon>
        <taxon>Sarcoptiformes</taxon>
        <taxon>Oribatida</taxon>
        <taxon>Brachypylina</taxon>
        <taxon>Oppioidea</taxon>
        <taxon>Oppiidae</taxon>
        <taxon>Medioppia</taxon>
    </lineage>
</organism>
<dbReference type="Proteomes" id="UP000759131">
    <property type="component" value="Unassembled WGS sequence"/>
</dbReference>
<dbReference type="AlphaFoldDB" id="A0A7R9L2H5"/>
<dbReference type="OrthoDB" id="6424705at2759"/>
<evidence type="ECO:0000259" key="2">
    <source>
        <dbReference type="SMART" id="SM00848"/>
    </source>
</evidence>
<name>A0A7R9L2H5_9ACAR</name>
<dbReference type="Gene3D" id="1.10.287.2250">
    <property type="match status" value="1"/>
</dbReference>